<evidence type="ECO:0000313" key="3">
    <source>
        <dbReference type="Proteomes" id="UP000689195"/>
    </source>
</evidence>
<comment type="caution">
    <text evidence="2">The sequence shown here is derived from an EMBL/GenBank/DDBJ whole genome shotgun (WGS) entry which is preliminary data.</text>
</comment>
<dbReference type="Proteomes" id="UP000689195">
    <property type="component" value="Unassembled WGS sequence"/>
</dbReference>
<feature type="transmembrane region" description="Helical" evidence="1">
    <location>
        <begin position="60"/>
        <end position="79"/>
    </location>
</feature>
<sequence>MQQIDKINLRKYIFNIINQRYKTLQVDPKHFNQLYTKAENLILISYLLIIRMLDQNNQTFFGYIKLCRLIQNIIIYIYLSFQLNLYLKLQLIYEALVNIMRQLFGQTKLYKLIQRNAIHYTNYFQQSSQKIRINTQKL</sequence>
<proteinExistence type="predicted"/>
<keyword evidence="1" id="KW-0812">Transmembrane</keyword>
<keyword evidence="3" id="KW-1185">Reference proteome</keyword>
<evidence type="ECO:0000313" key="2">
    <source>
        <dbReference type="EMBL" id="CAD8196250.1"/>
    </source>
</evidence>
<protein>
    <recommendedName>
        <fullName evidence="4">Transmembrane protein</fullName>
    </recommendedName>
</protein>
<keyword evidence="1" id="KW-1133">Transmembrane helix</keyword>
<dbReference type="EMBL" id="CAJJDO010000112">
    <property type="protein sequence ID" value="CAD8196250.1"/>
    <property type="molecule type" value="Genomic_DNA"/>
</dbReference>
<reference evidence="2" key="1">
    <citation type="submission" date="2021-01" db="EMBL/GenBank/DDBJ databases">
        <authorList>
            <consortium name="Genoscope - CEA"/>
            <person name="William W."/>
        </authorList>
    </citation>
    <scope>NUCLEOTIDE SEQUENCE</scope>
</reference>
<dbReference type="AlphaFoldDB" id="A0A8S1X5R4"/>
<keyword evidence="1" id="KW-0472">Membrane</keyword>
<name>A0A8S1X5R4_9CILI</name>
<organism evidence="2 3">
    <name type="scientific">Paramecium pentaurelia</name>
    <dbReference type="NCBI Taxonomy" id="43138"/>
    <lineage>
        <taxon>Eukaryota</taxon>
        <taxon>Sar</taxon>
        <taxon>Alveolata</taxon>
        <taxon>Ciliophora</taxon>
        <taxon>Intramacronucleata</taxon>
        <taxon>Oligohymenophorea</taxon>
        <taxon>Peniculida</taxon>
        <taxon>Parameciidae</taxon>
        <taxon>Paramecium</taxon>
    </lineage>
</organism>
<evidence type="ECO:0008006" key="4">
    <source>
        <dbReference type="Google" id="ProtNLM"/>
    </source>
</evidence>
<gene>
    <name evidence="2" type="ORF">PPENT_87.1.T1120032</name>
</gene>
<evidence type="ECO:0000256" key="1">
    <source>
        <dbReference type="SAM" id="Phobius"/>
    </source>
</evidence>
<accession>A0A8S1X5R4</accession>